<keyword evidence="6" id="KW-1185">Reference proteome</keyword>
<accession>A0A8K0K4L4</accession>
<feature type="domain" description="Leucine-rich repeat and WD repeat-containing protein 1 WD" evidence="4">
    <location>
        <begin position="174"/>
        <end position="407"/>
    </location>
</feature>
<evidence type="ECO:0000256" key="1">
    <source>
        <dbReference type="ARBA" id="ARBA00004286"/>
    </source>
</evidence>
<dbReference type="Gene3D" id="2.130.10.10">
    <property type="entry name" value="YVTN repeat-like/Quinoprotein amine dehydrogenase"/>
    <property type="match status" value="1"/>
</dbReference>
<organism evidence="5 6">
    <name type="scientific">Ladona fulva</name>
    <name type="common">Scarce chaser dragonfly</name>
    <name type="synonym">Libellula fulva</name>
    <dbReference type="NCBI Taxonomy" id="123851"/>
    <lineage>
        <taxon>Eukaryota</taxon>
        <taxon>Metazoa</taxon>
        <taxon>Ecdysozoa</taxon>
        <taxon>Arthropoda</taxon>
        <taxon>Hexapoda</taxon>
        <taxon>Insecta</taxon>
        <taxon>Pterygota</taxon>
        <taxon>Palaeoptera</taxon>
        <taxon>Odonata</taxon>
        <taxon>Epiprocta</taxon>
        <taxon>Anisoptera</taxon>
        <taxon>Libelluloidea</taxon>
        <taxon>Libellulidae</taxon>
        <taxon>Ladona</taxon>
    </lineage>
</organism>
<name>A0A8K0K4L4_LADFU</name>
<dbReference type="InterPro" id="IPR036322">
    <property type="entry name" value="WD40_repeat_dom_sf"/>
</dbReference>
<dbReference type="PANTHER" id="PTHR24370">
    <property type="entry name" value="OPTICIN"/>
    <property type="match status" value="1"/>
</dbReference>
<dbReference type="AlphaFoldDB" id="A0A8K0K4L4"/>
<feature type="domain" description="Leucine-rich repeat and WD repeat-containing protein 1 WD" evidence="4">
    <location>
        <begin position="30"/>
        <end position="125"/>
    </location>
</feature>
<evidence type="ECO:0000256" key="2">
    <source>
        <dbReference type="ARBA" id="ARBA00022454"/>
    </source>
</evidence>
<dbReference type="PANTHER" id="PTHR24370:SF10">
    <property type="entry name" value="LEUCINE-RICH REPEAT AND WD REPEAT-CONTAINING PROTEIN 1"/>
    <property type="match status" value="1"/>
</dbReference>
<dbReference type="GO" id="GO:0005664">
    <property type="term" value="C:nuclear origin of replication recognition complex"/>
    <property type="evidence" value="ECO:0007669"/>
    <property type="project" value="TreeGrafter"/>
</dbReference>
<dbReference type="Pfam" id="PF23215">
    <property type="entry name" value="WD_LRWD1"/>
    <property type="match status" value="2"/>
</dbReference>
<evidence type="ECO:0000259" key="4">
    <source>
        <dbReference type="Pfam" id="PF23215"/>
    </source>
</evidence>
<comment type="subcellular location">
    <subcellularLocation>
        <location evidence="1">Chromosome</location>
    </subcellularLocation>
</comment>
<dbReference type="SMART" id="SM00320">
    <property type="entry name" value="WD40"/>
    <property type="match status" value="4"/>
</dbReference>
<keyword evidence="2" id="KW-0158">Chromosome</keyword>
<reference evidence="5" key="2">
    <citation type="submission" date="2017-10" db="EMBL/GenBank/DDBJ databases">
        <title>Ladona fulva Genome sequencing and assembly.</title>
        <authorList>
            <person name="Murali S."/>
            <person name="Richards S."/>
            <person name="Bandaranaike D."/>
            <person name="Bellair M."/>
            <person name="Blankenburg K."/>
            <person name="Chao H."/>
            <person name="Dinh H."/>
            <person name="Doddapaneni H."/>
            <person name="Dugan-Rocha S."/>
            <person name="Elkadiri S."/>
            <person name="Gnanaolivu R."/>
            <person name="Hernandez B."/>
            <person name="Skinner E."/>
            <person name="Javaid M."/>
            <person name="Lee S."/>
            <person name="Li M."/>
            <person name="Ming W."/>
            <person name="Munidasa M."/>
            <person name="Muniz J."/>
            <person name="Nguyen L."/>
            <person name="Hughes D."/>
            <person name="Osuji N."/>
            <person name="Pu L.-L."/>
            <person name="Puazo M."/>
            <person name="Qu C."/>
            <person name="Quiroz J."/>
            <person name="Raj R."/>
            <person name="Weissenberger G."/>
            <person name="Xin Y."/>
            <person name="Zou X."/>
            <person name="Han Y."/>
            <person name="Worley K."/>
            <person name="Muzny D."/>
            <person name="Gibbs R."/>
        </authorList>
    </citation>
    <scope>NUCLEOTIDE SEQUENCE</scope>
    <source>
        <strain evidence="5">Sampled in the wild</strain>
    </source>
</reference>
<evidence type="ECO:0000313" key="5">
    <source>
        <dbReference type="EMBL" id="KAG8228250.1"/>
    </source>
</evidence>
<gene>
    <name evidence="5" type="ORF">J437_LFUL015055</name>
</gene>
<evidence type="ECO:0000313" key="6">
    <source>
        <dbReference type="Proteomes" id="UP000792457"/>
    </source>
</evidence>
<dbReference type="InterPro" id="IPR015943">
    <property type="entry name" value="WD40/YVTN_repeat-like_dom_sf"/>
</dbReference>
<protein>
    <recommendedName>
        <fullName evidence="4">Leucine-rich repeat and WD repeat-containing protein 1 WD domain-containing protein</fullName>
    </recommendedName>
</protein>
<keyword evidence="3" id="KW-0433">Leucine-rich repeat</keyword>
<dbReference type="GO" id="GO:0006325">
    <property type="term" value="P:chromatin organization"/>
    <property type="evidence" value="ECO:0007669"/>
    <property type="project" value="TreeGrafter"/>
</dbReference>
<dbReference type="InterPro" id="IPR056160">
    <property type="entry name" value="WD_LRWD1"/>
</dbReference>
<dbReference type="GO" id="GO:0003682">
    <property type="term" value="F:chromatin binding"/>
    <property type="evidence" value="ECO:0007669"/>
    <property type="project" value="TreeGrafter"/>
</dbReference>
<comment type="caution">
    <text evidence="5">The sequence shown here is derived from an EMBL/GenBank/DDBJ whole genome shotgun (WGS) entry which is preliminary data.</text>
</comment>
<sequence length="422" mass="46824">MKRKLNYEDDGKTTLAESHIPEVNFDVNSFEPLHFLRCHSKKNDPADVQTQVWQCAFEPDVDSPGSNTDILASCGGNSVCFIDSITGNVISKFYPEKPNILLYALAWTTIRPGGGRRCNILAVGGTGSSNYGAITAWDISDCHPWSNDIKLKPVITLSAHSEVFSLSISKNLNILLAGCSSGLYGWCLEDINWNEPNSNKNRLLSCIEFELPETDDNAHVNNVRDSEEESLVDSVVCIPGSSLVALKVALRGVIYIWDLQNTIEEEDTNSKVKLGFKGAKLKINPVKYLKWSDTDDYFMSMGCSPDGRFLACGDDEGAIWLYNLSTEEQEQKAKKQKMDVTDELVKQPSQRLLWPENLEDEEVRNARKVKCLEGHGGVIDQVALGIGQNGSLHLAAVTSTNLVCIWRAVSEGNFQDSQYFID</sequence>
<dbReference type="InterPro" id="IPR001680">
    <property type="entry name" value="WD40_rpt"/>
</dbReference>
<dbReference type="InterPro" id="IPR052489">
    <property type="entry name" value="LRWD1"/>
</dbReference>
<dbReference type="GO" id="GO:0071169">
    <property type="term" value="P:establishment of protein localization to chromatin"/>
    <property type="evidence" value="ECO:0007669"/>
    <property type="project" value="TreeGrafter"/>
</dbReference>
<reference evidence="5" key="1">
    <citation type="submission" date="2013-04" db="EMBL/GenBank/DDBJ databases">
        <authorList>
            <person name="Qu J."/>
            <person name="Murali S.C."/>
            <person name="Bandaranaike D."/>
            <person name="Bellair M."/>
            <person name="Blankenburg K."/>
            <person name="Chao H."/>
            <person name="Dinh H."/>
            <person name="Doddapaneni H."/>
            <person name="Downs B."/>
            <person name="Dugan-Rocha S."/>
            <person name="Elkadiri S."/>
            <person name="Gnanaolivu R.D."/>
            <person name="Hernandez B."/>
            <person name="Javaid M."/>
            <person name="Jayaseelan J.C."/>
            <person name="Lee S."/>
            <person name="Li M."/>
            <person name="Ming W."/>
            <person name="Munidasa M."/>
            <person name="Muniz J."/>
            <person name="Nguyen L."/>
            <person name="Ongeri F."/>
            <person name="Osuji N."/>
            <person name="Pu L.-L."/>
            <person name="Puazo M."/>
            <person name="Qu C."/>
            <person name="Quiroz J."/>
            <person name="Raj R."/>
            <person name="Weissenberger G."/>
            <person name="Xin Y."/>
            <person name="Zou X."/>
            <person name="Han Y."/>
            <person name="Richards S."/>
            <person name="Worley K."/>
            <person name="Muzny D."/>
            <person name="Gibbs R."/>
        </authorList>
    </citation>
    <scope>NUCLEOTIDE SEQUENCE</scope>
    <source>
        <strain evidence="5">Sampled in the wild</strain>
    </source>
</reference>
<dbReference type="Proteomes" id="UP000792457">
    <property type="component" value="Unassembled WGS sequence"/>
</dbReference>
<dbReference type="EMBL" id="KZ308364">
    <property type="protein sequence ID" value="KAG8228250.1"/>
    <property type="molecule type" value="Genomic_DNA"/>
</dbReference>
<evidence type="ECO:0000256" key="3">
    <source>
        <dbReference type="ARBA" id="ARBA00022614"/>
    </source>
</evidence>
<dbReference type="OrthoDB" id="7318948at2759"/>
<proteinExistence type="predicted"/>
<dbReference type="SUPFAM" id="SSF50978">
    <property type="entry name" value="WD40 repeat-like"/>
    <property type="match status" value="1"/>
</dbReference>